<dbReference type="RefSeq" id="WP_377360939.1">
    <property type="nucleotide sequence ID" value="NZ_JBHTCM010000028.1"/>
</dbReference>
<dbReference type="EMBL" id="JBHTCM010000028">
    <property type="protein sequence ID" value="MFC7335361.1"/>
    <property type="molecule type" value="Genomic_DNA"/>
</dbReference>
<dbReference type="PANTHER" id="PTHR30469">
    <property type="entry name" value="MULTIDRUG RESISTANCE PROTEIN MDTA"/>
    <property type="match status" value="1"/>
</dbReference>
<dbReference type="Gene3D" id="2.40.50.100">
    <property type="match status" value="1"/>
</dbReference>
<dbReference type="PANTHER" id="PTHR30469:SF15">
    <property type="entry name" value="HLYD FAMILY OF SECRETION PROTEINS"/>
    <property type="match status" value="1"/>
</dbReference>
<feature type="domain" description="CzcB-like barrel-sandwich hybrid" evidence="2">
    <location>
        <begin position="74"/>
        <end position="195"/>
    </location>
</feature>
<gene>
    <name evidence="3" type="ORF">ACFQPS_19490</name>
</gene>
<sequence>MVRAPLLPVTLALTVLVLAAPLLTGCGRPEAGEAAAGPAPVVVTVAEAVPAPGASLVRGTGTVAYKRELPLSFKVSGRIAAISVDVADSVRKGARLALLDQEEVSAQLREAEAAVTRAQQDLDRLEPLLEKGFVELSRIETARTSLQAAKARRDAVAFNRSLSEITAPADGVVLSRPVEPGEIVPAGAPVLTLGDRGSGLIVRVGLADRDIGRIAPGNAAEVLLDGRTLPATVDRIAAKSSPGTGVFDVELALDAAPERLASGRIVGVRIVPVAGADAGLLAIPSSAILEGFGMEATVYVLDPETGRVSRRMLTVAGLDGPFTLIAGGLAPGEQVVATGAAYLRPGDPVTVAGPQTATIDR</sequence>
<dbReference type="Gene3D" id="2.40.30.170">
    <property type="match status" value="1"/>
</dbReference>
<dbReference type="Proteomes" id="UP001596456">
    <property type="component" value="Unassembled WGS sequence"/>
</dbReference>
<name>A0ABW2L2I1_9PROT</name>
<evidence type="ECO:0000259" key="2">
    <source>
        <dbReference type="Pfam" id="PF25973"/>
    </source>
</evidence>
<comment type="similarity">
    <text evidence="1">Belongs to the membrane fusion protein (MFP) (TC 8.A.1) family.</text>
</comment>
<proteinExistence type="inferred from homology"/>
<dbReference type="InterPro" id="IPR006143">
    <property type="entry name" value="RND_pump_MFP"/>
</dbReference>
<comment type="caution">
    <text evidence="3">The sequence shown here is derived from an EMBL/GenBank/DDBJ whole genome shotgun (WGS) entry which is preliminary data.</text>
</comment>
<evidence type="ECO:0000256" key="1">
    <source>
        <dbReference type="ARBA" id="ARBA00009477"/>
    </source>
</evidence>
<dbReference type="Gene3D" id="2.40.420.20">
    <property type="match status" value="1"/>
</dbReference>
<dbReference type="PROSITE" id="PS51257">
    <property type="entry name" value="PROKAR_LIPOPROTEIN"/>
    <property type="match status" value="1"/>
</dbReference>
<evidence type="ECO:0000313" key="4">
    <source>
        <dbReference type="Proteomes" id="UP001596456"/>
    </source>
</evidence>
<evidence type="ECO:0000313" key="3">
    <source>
        <dbReference type="EMBL" id="MFC7335361.1"/>
    </source>
</evidence>
<organism evidence="3 4">
    <name type="scientific">Rhodocista pekingensis</name>
    <dbReference type="NCBI Taxonomy" id="201185"/>
    <lineage>
        <taxon>Bacteria</taxon>
        <taxon>Pseudomonadati</taxon>
        <taxon>Pseudomonadota</taxon>
        <taxon>Alphaproteobacteria</taxon>
        <taxon>Rhodospirillales</taxon>
        <taxon>Azospirillaceae</taxon>
        <taxon>Rhodocista</taxon>
    </lineage>
</organism>
<dbReference type="NCBIfam" id="TIGR01730">
    <property type="entry name" value="RND_mfp"/>
    <property type="match status" value="1"/>
</dbReference>
<dbReference type="SUPFAM" id="SSF111369">
    <property type="entry name" value="HlyD-like secretion proteins"/>
    <property type="match status" value="1"/>
</dbReference>
<accession>A0ABW2L2I1</accession>
<dbReference type="Pfam" id="PF25973">
    <property type="entry name" value="BSH_CzcB"/>
    <property type="match status" value="1"/>
</dbReference>
<keyword evidence="4" id="KW-1185">Reference proteome</keyword>
<reference evidence="4" key="1">
    <citation type="journal article" date="2019" name="Int. J. Syst. Evol. Microbiol.">
        <title>The Global Catalogue of Microorganisms (GCM) 10K type strain sequencing project: providing services to taxonomists for standard genome sequencing and annotation.</title>
        <authorList>
            <consortium name="The Broad Institute Genomics Platform"/>
            <consortium name="The Broad Institute Genome Sequencing Center for Infectious Disease"/>
            <person name="Wu L."/>
            <person name="Ma J."/>
        </authorList>
    </citation>
    <scope>NUCLEOTIDE SEQUENCE [LARGE SCALE GENOMIC DNA]</scope>
    <source>
        <strain evidence="4">CGMCC 1.16275</strain>
    </source>
</reference>
<protein>
    <submittedName>
        <fullName evidence="3">Efflux RND transporter periplasmic adaptor subunit</fullName>
    </submittedName>
</protein>
<dbReference type="InterPro" id="IPR058647">
    <property type="entry name" value="BSH_CzcB-like"/>
</dbReference>
<dbReference type="Gene3D" id="1.10.287.470">
    <property type="entry name" value="Helix hairpin bin"/>
    <property type="match status" value="1"/>
</dbReference>